<feature type="domain" description="DUF4842" evidence="3">
    <location>
        <begin position="442"/>
        <end position="655"/>
    </location>
</feature>
<comment type="caution">
    <text evidence="4">The sequence shown here is derived from an EMBL/GenBank/DDBJ whole genome shotgun (WGS) entry which is preliminary data.</text>
</comment>
<dbReference type="InterPro" id="IPR032295">
    <property type="entry name" value="DUF4842"/>
</dbReference>
<evidence type="ECO:0000313" key="5">
    <source>
        <dbReference type="Proteomes" id="UP001310022"/>
    </source>
</evidence>
<name>A0AAN5AHT7_9BACT</name>
<dbReference type="Pfam" id="PF16130">
    <property type="entry name" value="DUF4842"/>
    <property type="match status" value="1"/>
</dbReference>
<dbReference type="Pfam" id="PF13448">
    <property type="entry name" value="DUF4114"/>
    <property type="match status" value="1"/>
</dbReference>
<dbReference type="InterPro" id="IPR031025">
    <property type="entry name" value="LruC_dom"/>
</dbReference>
<organism evidence="4 5">
    <name type="scientific">Persicobacter diffluens</name>
    <dbReference type="NCBI Taxonomy" id="981"/>
    <lineage>
        <taxon>Bacteria</taxon>
        <taxon>Pseudomonadati</taxon>
        <taxon>Bacteroidota</taxon>
        <taxon>Cytophagia</taxon>
        <taxon>Cytophagales</taxon>
        <taxon>Persicobacteraceae</taxon>
        <taxon>Persicobacter</taxon>
    </lineage>
</organism>
<protein>
    <submittedName>
        <fullName evidence="4">LruC domain-containing protein</fullName>
    </submittedName>
</protein>
<dbReference type="EMBL" id="BQKE01000001">
    <property type="protein sequence ID" value="GJM59650.1"/>
    <property type="molecule type" value="Genomic_DNA"/>
</dbReference>
<gene>
    <name evidence="4" type="ORF">PEDI_02020</name>
</gene>
<dbReference type="NCBIfam" id="TIGR04456">
    <property type="entry name" value="LruC_dom"/>
    <property type="match status" value="1"/>
</dbReference>
<sequence>MIKYFAILSVILLAWSCSPDRDNPVDNQDVDALQNLNIPEDFNFQTESASTIGLSTDLTETKFVLLNEQFDVIFNGETDNQGIATIDLNIPAASEEVYVHFTKFGVPQDSFPIYRSEGFQFEITTDRSAPSNRISAVSVNGDPTLGYQYLGSWNTNGLPDYLVSPGDNISSALIDQVQASLPERFPVPTYNPDYLNATTKEIHITGGSTDVWVTVVHEGAGYRNSLGFYTYPTNDPPSSISDIENSRTIIFPNASLNGSGGQMMSGDKVKIGTFDAGTTIGFFILSNAFSNQQPSSPKWSFYSHPDLNPENSADNRQHMVMLYNPDEDLYLFGFEDIQREERGCDQDFNDLVFYATANPTSNITRGDVPETTDPTDGDGDGVDDVFDRDPNDPKRTYYDYYPGSNAFASLTYEDLWPSKGDYDFNDLVIDYQYQIVKNGNYQVTFIEGTFVIRAIGAGFKNGFAINFPELSPNQVSSVNVVPDENGIQPFAEGYLNIAANGTEAGQSTAVVPIFDNAYNIMQAFGGAYVNVLAANPYQTPDTLRFSMELTNPILPAEIGNAPFDPILIANMRRGYEIHLAGKAPTDLADTGLFQNADDDSSINDGKLYKSQHNLPWAMNLPNSFDYCAEGKRIDETYLKFVEWVESGGSNYPDWYSDKSGYRNTSNIYQVP</sequence>
<keyword evidence="5" id="KW-1185">Reference proteome</keyword>
<evidence type="ECO:0000259" key="2">
    <source>
        <dbReference type="Pfam" id="PF13448"/>
    </source>
</evidence>
<reference evidence="4 5" key="1">
    <citation type="submission" date="2021-12" db="EMBL/GenBank/DDBJ databases">
        <title>Genome sequencing of bacteria with rrn-lacking chromosome and rrn-plasmid.</title>
        <authorList>
            <person name="Anda M."/>
            <person name="Iwasaki W."/>
        </authorList>
    </citation>
    <scope>NUCLEOTIDE SEQUENCE [LARGE SCALE GENOMIC DNA]</scope>
    <source>
        <strain evidence="4 5">NBRC 15940</strain>
    </source>
</reference>
<dbReference type="InterPro" id="IPR025193">
    <property type="entry name" value="DUF4114"/>
</dbReference>
<proteinExistence type="predicted"/>
<evidence type="ECO:0000256" key="1">
    <source>
        <dbReference type="SAM" id="MobiDB-lite"/>
    </source>
</evidence>
<evidence type="ECO:0000259" key="3">
    <source>
        <dbReference type="Pfam" id="PF16130"/>
    </source>
</evidence>
<dbReference type="AlphaFoldDB" id="A0AAN5AHT7"/>
<feature type="compositionally biased region" description="Acidic residues" evidence="1">
    <location>
        <begin position="373"/>
        <end position="384"/>
    </location>
</feature>
<dbReference type="Proteomes" id="UP001310022">
    <property type="component" value="Unassembled WGS sequence"/>
</dbReference>
<evidence type="ECO:0000313" key="4">
    <source>
        <dbReference type="EMBL" id="GJM59650.1"/>
    </source>
</evidence>
<accession>A0AAN5AHT7</accession>
<dbReference type="RefSeq" id="WP_338235643.1">
    <property type="nucleotide sequence ID" value="NZ_BQKE01000001.1"/>
</dbReference>
<feature type="region of interest" description="Disordered" evidence="1">
    <location>
        <begin position="362"/>
        <end position="389"/>
    </location>
</feature>
<feature type="domain" description="DUF4114" evidence="2">
    <location>
        <begin position="274"/>
        <end position="358"/>
    </location>
</feature>